<dbReference type="Proteomes" id="UP000009168">
    <property type="component" value="Unassembled WGS sequence"/>
</dbReference>
<organism evidence="8 9">
    <name type="scientific">Tetrahymena thermophila (strain SB210)</name>
    <dbReference type="NCBI Taxonomy" id="312017"/>
    <lineage>
        <taxon>Eukaryota</taxon>
        <taxon>Sar</taxon>
        <taxon>Alveolata</taxon>
        <taxon>Ciliophora</taxon>
        <taxon>Intramacronucleata</taxon>
        <taxon>Oligohymenophorea</taxon>
        <taxon>Hymenostomatida</taxon>
        <taxon>Tetrahymenina</taxon>
        <taxon>Tetrahymenidae</taxon>
        <taxon>Tetrahymena</taxon>
    </lineage>
</organism>
<feature type="domain" description="Tyrosine-protein phosphatase" evidence="6">
    <location>
        <begin position="21"/>
        <end position="163"/>
    </location>
</feature>
<dbReference type="GO" id="GO:0033550">
    <property type="term" value="F:MAP kinase tyrosine phosphatase activity"/>
    <property type="evidence" value="ECO:0007669"/>
    <property type="project" value="TreeGrafter"/>
</dbReference>
<dbReference type="Pfam" id="PF00782">
    <property type="entry name" value="DSPc"/>
    <property type="match status" value="1"/>
</dbReference>
<gene>
    <name evidence="8" type="ORF">TTHERM_00185500</name>
</gene>
<feature type="region of interest" description="Disordered" evidence="5">
    <location>
        <begin position="290"/>
        <end position="311"/>
    </location>
</feature>
<dbReference type="InterPro" id="IPR000387">
    <property type="entry name" value="Tyr_Pase_dom"/>
</dbReference>
<dbReference type="PANTHER" id="PTHR10159:SF519">
    <property type="entry name" value="DUAL SPECIFICITY PROTEIN PHOSPHATASE MPK3"/>
    <property type="match status" value="1"/>
</dbReference>
<dbReference type="OrthoDB" id="10252009at2759"/>
<dbReference type="RefSeq" id="XP_001008821.1">
    <property type="nucleotide sequence ID" value="XM_001008821.1"/>
</dbReference>
<dbReference type="GO" id="GO:0017017">
    <property type="term" value="F:MAP kinase tyrosine/serine/threonine phosphatase activity"/>
    <property type="evidence" value="ECO:0007669"/>
    <property type="project" value="TreeGrafter"/>
</dbReference>
<dbReference type="InterPro" id="IPR029021">
    <property type="entry name" value="Prot-tyrosine_phosphatase-like"/>
</dbReference>
<dbReference type="PROSITE" id="PS00383">
    <property type="entry name" value="TYR_PHOSPHATASE_1"/>
    <property type="match status" value="1"/>
</dbReference>
<dbReference type="GO" id="GO:0005737">
    <property type="term" value="C:cytoplasm"/>
    <property type="evidence" value="ECO:0007669"/>
    <property type="project" value="TreeGrafter"/>
</dbReference>
<dbReference type="InParanoid" id="Q22T62"/>
<dbReference type="OMA" id="HTKFTEY"/>
<evidence type="ECO:0000256" key="2">
    <source>
        <dbReference type="ARBA" id="ARBA00013064"/>
    </source>
</evidence>
<dbReference type="PROSITE" id="PS50054">
    <property type="entry name" value="TYR_PHOSPHATASE_DUAL"/>
    <property type="match status" value="1"/>
</dbReference>
<accession>Q22T62</accession>
<evidence type="ECO:0000313" key="8">
    <source>
        <dbReference type="EMBL" id="EAR88576.1"/>
    </source>
</evidence>
<dbReference type="AlphaFoldDB" id="Q22T62"/>
<reference evidence="9" key="1">
    <citation type="journal article" date="2006" name="PLoS Biol.">
        <title>Macronuclear genome sequence of the ciliate Tetrahymena thermophila, a model eukaryote.</title>
        <authorList>
            <person name="Eisen J.A."/>
            <person name="Coyne R.S."/>
            <person name="Wu M."/>
            <person name="Wu D."/>
            <person name="Thiagarajan M."/>
            <person name="Wortman J.R."/>
            <person name="Badger J.H."/>
            <person name="Ren Q."/>
            <person name="Amedeo P."/>
            <person name="Jones K.M."/>
            <person name="Tallon L.J."/>
            <person name="Delcher A.L."/>
            <person name="Salzberg S.L."/>
            <person name="Silva J.C."/>
            <person name="Haas B.J."/>
            <person name="Majoros W.H."/>
            <person name="Farzad M."/>
            <person name="Carlton J.M."/>
            <person name="Smith R.K. Jr."/>
            <person name="Garg J."/>
            <person name="Pearlman R.E."/>
            <person name="Karrer K.M."/>
            <person name="Sun L."/>
            <person name="Manning G."/>
            <person name="Elde N.C."/>
            <person name="Turkewitz A.P."/>
            <person name="Asai D.J."/>
            <person name="Wilkes D.E."/>
            <person name="Wang Y."/>
            <person name="Cai H."/>
            <person name="Collins K."/>
            <person name="Stewart B.A."/>
            <person name="Lee S.R."/>
            <person name="Wilamowska K."/>
            <person name="Weinberg Z."/>
            <person name="Ruzzo W.L."/>
            <person name="Wloga D."/>
            <person name="Gaertig J."/>
            <person name="Frankel J."/>
            <person name="Tsao C.-C."/>
            <person name="Gorovsky M.A."/>
            <person name="Keeling P.J."/>
            <person name="Waller R.F."/>
            <person name="Patron N.J."/>
            <person name="Cherry J.M."/>
            <person name="Stover N.A."/>
            <person name="Krieger C.J."/>
            <person name="del Toro C."/>
            <person name="Ryder H.F."/>
            <person name="Williamson S.C."/>
            <person name="Barbeau R.A."/>
            <person name="Hamilton E.P."/>
            <person name="Orias E."/>
        </authorList>
    </citation>
    <scope>NUCLEOTIDE SEQUENCE [LARGE SCALE GENOMIC DNA]</scope>
    <source>
        <strain evidence="9">SB210</strain>
    </source>
</reference>
<name>Q22T62_TETTS</name>
<dbReference type="EC" id="3.1.3.48" evidence="2"/>
<dbReference type="InterPro" id="IPR020422">
    <property type="entry name" value="TYR_PHOSPHATASE_DUAL_dom"/>
</dbReference>
<dbReference type="SMART" id="SM00195">
    <property type="entry name" value="DSPc"/>
    <property type="match status" value="1"/>
</dbReference>
<dbReference type="EMBL" id="GG662840">
    <property type="protein sequence ID" value="EAR88576.1"/>
    <property type="molecule type" value="Genomic_DNA"/>
</dbReference>
<feature type="domain" description="Tyrosine specific protein phosphatases" evidence="7">
    <location>
        <begin position="81"/>
        <end position="141"/>
    </location>
</feature>
<dbReference type="GeneID" id="7844291"/>
<dbReference type="HOGENOM" id="CLU_718655_0_0_1"/>
<keyword evidence="9" id="KW-1185">Reference proteome</keyword>
<dbReference type="STRING" id="312017.Q22T62"/>
<evidence type="ECO:0000313" key="9">
    <source>
        <dbReference type="Proteomes" id="UP000009168"/>
    </source>
</evidence>
<evidence type="ECO:0000256" key="3">
    <source>
        <dbReference type="ARBA" id="ARBA00022801"/>
    </source>
</evidence>
<dbReference type="GO" id="GO:0008330">
    <property type="term" value="F:protein tyrosine/threonine phosphatase activity"/>
    <property type="evidence" value="ECO:0007669"/>
    <property type="project" value="TreeGrafter"/>
</dbReference>
<keyword evidence="3" id="KW-0378">Hydrolase</keyword>
<evidence type="ECO:0000256" key="5">
    <source>
        <dbReference type="SAM" id="MobiDB-lite"/>
    </source>
</evidence>
<sequence length="385" mass="43599">MFLGNRRFLFHNYSNMNKIVEETPDSGCLWLGDYTAAMDKRALKEKGIKTVLTTASGLGVSYLPSDGITHKQYNLLDIETQNISNCFDSTFREIEEGLKRGGVLVHCAAGISRSATCVIAYLMRKNNTSLRETMNYVRSKRKVICPNFGFERQLRQFEQHLGISNPAIKITSNNQNVLQSQNSNRSASLNKIAFQNLSNNLNTLMNPKLSSEQEDPLNQQPPPALLINHNQKVSLQSQSQKNALKRNQRLQPMTNKNMAQILAQKLAQNNENLQVLGIHKLINNNNQPVFNKQEKESNNNSNQNSANKQQALKEAAQLSLIQQQYPYNQMNNGPNIVTYNAKSNLRTSSRGPIPIFNNVQTTSNKTSNMITQNQFRKRPVKNLYQ</sequence>
<evidence type="ECO:0000256" key="4">
    <source>
        <dbReference type="ARBA" id="ARBA00022912"/>
    </source>
</evidence>
<evidence type="ECO:0000256" key="1">
    <source>
        <dbReference type="ARBA" id="ARBA00008601"/>
    </source>
</evidence>
<dbReference type="PANTHER" id="PTHR10159">
    <property type="entry name" value="DUAL SPECIFICITY PROTEIN PHOSPHATASE"/>
    <property type="match status" value="1"/>
</dbReference>
<dbReference type="CDD" id="cd14498">
    <property type="entry name" value="DSP"/>
    <property type="match status" value="1"/>
</dbReference>
<dbReference type="eggNOG" id="KOG1716">
    <property type="taxonomic scope" value="Eukaryota"/>
</dbReference>
<evidence type="ECO:0000259" key="6">
    <source>
        <dbReference type="PROSITE" id="PS50054"/>
    </source>
</evidence>
<feature type="region of interest" description="Disordered" evidence="5">
    <location>
        <begin position="204"/>
        <end position="224"/>
    </location>
</feature>
<dbReference type="SUPFAM" id="SSF52799">
    <property type="entry name" value="(Phosphotyrosine protein) phosphatases II"/>
    <property type="match status" value="1"/>
</dbReference>
<dbReference type="PROSITE" id="PS50056">
    <property type="entry name" value="TYR_PHOSPHATASE_2"/>
    <property type="match status" value="1"/>
</dbReference>
<dbReference type="GO" id="GO:0043409">
    <property type="term" value="P:negative regulation of MAPK cascade"/>
    <property type="evidence" value="ECO:0007669"/>
    <property type="project" value="TreeGrafter"/>
</dbReference>
<protein>
    <recommendedName>
        <fullName evidence="2">protein-tyrosine-phosphatase</fullName>
        <ecNumber evidence="2">3.1.3.48</ecNumber>
    </recommendedName>
</protein>
<dbReference type="InterPro" id="IPR000340">
    <property type="entry name" value="Dual-sp_phosphatase_cat-dom"/>
</dbReference>
<comment type="similarity">
    <text evidence="1">Belongs to the protein-tyrosine phosphatase family. Non-receptor class dual specificity subfamily.</text>
</comment>
<feature type="compositionally biased region" description="Low complexity" evidence="5">
    <location>
        <begin position="298"/>
        <end position="310"/>
    </location>
</feature>
<evidence type="ECO:0000259" key="7">
    <source>
        <dbReference type="PROSITE" id="PS50056"/>
    </source>
</evidence>
<dbReference type="Gene3D" id="3.90.190.10">
    <property type="entry name" value="Protein tyrosine phosphatase superfamily"/>
    <property type="match status" value="1"/>
</dbReference>
<proteinExistence type="inferred from homology"/>
<keyword evidence="4" id="KW-0904">Protein phosphatase</keyword>
<dbReference type="KEGG" id="tet:TTHERM_00185500"/>
<dbReference type="InterPro" id="IPR016130">
    <property type="entry name" value="Tyr_Pase_AS"/>
</dbReference>